<evidence type="ECO:0000256" key="9">
    <source>
        <dbReference type="ARBA" id="ARBA00023237"/>
    </source>
</evidence>
<keyword evidence="4 10" id="KW-1134">Transmembrane beta strand</keyword>
<dbReference type="AlphaFoldDB" id="A0A1S1UCU0"/>
<comment type="similarity">
    <text evidence="2 10 11">Belongs to the TonB-dependent receptor family.</text>
</comment>
<proteinExistence type="inferred from homology"/>
<dbReference type="Pfam" id="PF00593">
    <property type="entry name" value="TonB_dep_Rec_b-barrel"/>
    <property type="match status" value="1"/>
</dbReference>
<dbReference type="Proteomes" id="UP000179840">
    <property type="component" value="Unassembled WGS sequence"/>
</dbReference>
<keyword evidence="7 10" id="KW-0472">Membrane</keyword>
<dbReference type="CDD" id="cd01347">
    <property type="entry name" value="ligand_gated_channel"/>
    <property type="match status" value="1"/>
</dbReference>
<keyword evidence="5 10" id="KW-0812">Transmembrane</keyword>
<dbReference type="RefSeq" id="WP_071075451.1">
    <property type="nucleotide sequence ID" value="NZ_LFKP01000003.1"/>
</dbReference>
<dbReference type="Gene3D" id="2.40.170.20">
    <property type="entry name" value="TonB-dependent receptor, beta-barrel domain"/>
    <property type="match status" value="1"/>
</dbReference>
<dbReference type="Pfam" id="PF07715">
    <property type="entry name" value="Plug"/>
    <property type="match status" value="1"/>
</dbReference>
<evidence type="ECO:0000256" key="4">
    <source>
        <dbReference type="ARBA" id="ARBA00022452"/>
    </source>
</evidence>
<evidence type="ECO:0000256" key="7">
    <source>
        <dbReference type="ARBA" id="ARBA00023136"/>
    </source>
</evidence>
<sequence length="937" mass="101869">MHMKRQNARSVLPRESVLAQGVRLALGALSVSAALGMLASGALAQAQVQEQEQARDGEPAPKKMQRVEITGSAIKRLESETALPVQIITRAEIEKAGVTTAAELMARVSANVGGLTDGASINIGGDQRGFNSANLRGVGTSSTLVLLNGRRMANFASPGDDAGVDLNNIPAAALQRVEVLLDGASALYGTDAIGGVINFITRKDYQGVELNVYGSGTQEGGAGKRTASITAGTGDLAADGYNIFAVFDAQQTDRLSSSQRKFIPNLQVPQRLGHLLSSFTSPANIRLSGEQRDYLQDNGFLLNGQPITNRQINLSIPNCSPPANLYLPAGTGGVNACTYDYMGDTELYPKTDKQNLLTRGVLKLNNDHQLYAEVALSRSRSYYVGSSARVIGYLDYSKVPQLANTGLDSIVDEDGNPTARELELRMRLNEAGMRTSQLTSESQRFVVGATGTLAGWDYDVGLNHSVNVVKDKDTHGYVLYDKLLEGIASGDINPFGPSSAKGKALLDSIQVNDEVRHARGVMDSLDFKASRALMALGGGDMALAVGGEVRRERTEFRPSALLMSDNINNDAAPEGGVATRDSRNVQAIYSELLLPFTKQWQAQLSGRYDHYQQVGGALSPKIGLTYMPSKQVLLRASAGKGFRAPSMSDLHRPTAYSSTATLPDPVYCASENNDYSVCADNWDTRRYSNDKLKPERSRQFSAGLVLEPSQHWTFSFDYWNIKRTDLISEIGDDIILSNLGKYGDLVHRNEDNEIDYIELRKENRGAQKASGIDITADLHGVKTAWGRFGGHLSGTYVLDSKIQTSPGDVFISNLNKFVTDGVVQRWRHTITLDWDNGPYSASLSNTYSSGYADQNSAINTDDGSVVKPNRVKAYTLWDMSGAYAVSKQFKLRAGIQNLFNTSPPYSNQAYFFLSGYDPTYSDPRGRRFYASANYSFK</sequence>
<gene>
    <name evidence="14" type="ORF">AKG95_03175</name>
</gene>
<reference evidence="14 15" key="1">
    <citation type="submission" date="2015-06" db="EMBL/GenBank/DDBJ databases">
        <title>Draft genome sequencing of a biphenyl-degrading bacterium, Janthinobacterium lividum MEG1.</title>
        <authorList>
            <person name="Shimodaira J."/>
            <person name="Hatta T."/>
        </authorList>
    </citation>
    <scope>NUCLEOTIDE SEQUENCE [LARGE SCALE GENOMIC DNA]</scope>
    <source>
        <strain evidence="14 15">MEG1</strain>
    </source>
</reference>
<dbReference type="PROSITE" id="PS52016">
    <property type="entry name" value="TONB_DEPENDENT_REC_3"/>
    <property type="match status" value="1"/>
</dbReference>
<evidence type="ECO:0000313" key="14">
    <source>
        <dbReference type="EMBL" id="OHV98265.1"/>
    </source>
</evidence>
<evidence type="ECO:0000256" key="3">
    <source>
        <dbReference type="ARBA" id="ARBA00022448"/>
    </source>
</evidence>
<dbReference type="InterPro" id="IPR012910">
    <property type="entry name" value="Plug_dom"/>
</dbReference>
<evidence type="ECO:0000256" key="10">
    <source>
        <dbReference type="PROSITE-ProRule" id="PRU01360"/>
    </source>
</evidence>
<keyword evidence="9 10" id="KW-0998">Cell outer membrane</keyword>
<keyword evidence="3 10" id="KW-0813">Transport</keyword>
<evidence type="ECO:0000256" key="1">
    <source>
        <dbReference type="ARBA" id="ARBA00004571"/>
    </source>
</evidence>
<feature type="domain" description="TonB-dependent receptor plug" evidence="13">
    <location>
        <begin position="79"/>
        <end position="196"/>
    </location>
</feature>
<dbReference type="PANTHER" id="PTHR47234:SF2">
    <property type="entry name" value="TONB-DEPENDENT RECEPTOR"/>
    <property type="match status" value="1"/>
</dbReference>
<evidence type="ECO:0000256" key="11">
    <source>
        <dbReference type="RuleBase" id="RU003357"/>
    </source>
</evidence>
<dbReference type="PANTHER" id="PTHR47234">
    <property type="match status" value="1"/>
</dbReference>
<evidence type="ECO:0000256" key="6">
    <source>
        <dbReference type="ARBA" id="ARBA00023077"/>
    </source>
</evidence>
<evidence type="ECO:0000259" key="12">
    <source>
        <dbReference type="Pfam" id="PF00593"/>
    </source>
</evidence>
<protein>
    <submittedName>
        <fullName evidence="14">TonB-dependent receptor</fullName>
    </submittedName>
</protein>
<dbReference type="Gene3D" id="2.170.130.10">
    <property type="entry name" value="TonB-dependent receptor, plug domain"/>
    <property type="match status" value="1"/>
</dbReference>
<name>A0A1S1UCU0_9BURK</name>
<keyword evidence="6 11" id="KW-0798">TonB box</keyword>
<dbReference type="InterPro" id="IPR036942">
    <property type="entry name" value="Beta-barrel_TonB_sf"/>
</dbReference>
<dbReference type="SUPFAM" id="SSF56935">
    <property type="entry name" value="Porins"/>
    <property type="match status" value="1"/>
</dbReference>
<comment type="caution">
    <text evidence="14">The sequence shown here is derived from an EMBL/GenBank/DDBJ whole genome shotgun (WGS) entry which is preliminary data.</text>
</comment>
<feature type="domain" description="TonB-dependent receptor-like beta-barrel" evidence="12">
    <location>
        <begin position="451"/>
        <end position="898"/>
    </location>
</feature>
<evidence type="ECO:0000313" key="15">
    <source>
        <dbReference type="Proteomes" id="UP000179840"/>
    </source>
</evidence>
<dbReference type="InterPro" id="IPR000531">
    <property type="entry name" value="Beta-barrel_TonB"/>
</dbReference>
<evidence type="ECO:0000256" key="5">
    <source>
        <dbReference type="ARBA" id="ARBA00022692"/>
    </source>
</evidence>
<evidence type="ECO:0000256" key="8">
    <source>
        <dbReference type="ARBA" id="ARBA00023170"/>
    </source>
</evidence>
<evidence type="ECO:0000256" key="2">
    <source>
        <dbReference type="ARBA" id="ARBA00009810"/>
    </source>
</evidence>
<comment type="subcellular location">
    <subcellularLocation>
        <location evidence="1 10">Cell outer membrane</location>
        <topology evidence="1 10">Multi-pass membrane protein</topology>
    </subcellularLocation>
</comment>
<dbReference type="EMBL" id="LFKP01000003">
    <property type="protein sequence ID" value="OHV98265.1"/>
    <property type="molecule type" value="Genomic_DNA"/>
</dbReference>
<evidence type="ECO:0000259" key="13">
    <source>
        <dbReference type="Pfam" id="PF07715"/>
    </source>
</evidence>
<accession>A0A1S1UCU0</accession>
<dbReference type="GO" id="GO:0009279">
    <property type="term" value="C:cell outer membrane"/>
    <property type="evidence" value="ECO:0007669"/>
    <property type="project" value="UniProtKB-SubCell"/>
</dbReference>
<organism evidence="14 15">
    <name type="scientific">Janthinobacterium lividum</name>
    <dbReference type="NCBI Taxonomy" id="29581"/>
    <lineage>
        <taxon>Bacteria</taxon>
        <taxon>Pseudomonadati</taxon>
        <taxon>Pseudomonadota</taxon>
        <taxon>Betaproteobacteria</taxon>
        <taxon>Burkholderiales</taxon>
        <taxon>Oxalobacteraceae</taxon>
        <taxon>Janthinobacterium</taxon>
    </lineage>
</organism>
<dbReference type="InterPro" id="IPR039426">
    <property type="entry name" value="TonB-dep_rcpt-like"/>
</dbReference>
<dbReference type="InterPro" id="IPR037066">
    <property type="entry name" value="Plug_dom_sf"/>
</dbReference>
<keyword evidence="8 14" id="KW-0675">Receptor</keyword>